<dbReference type="Proteomes" id="UP000663836">
    <property type="component" value="Unassembled WGS sequence"/>
</dbReference>
<feature type="signal peptide" evidence="2">
    <location>
        <begin position="1"/>
        <end position="19"/>
    </location>
</feature>
<dbReference type="Proteomes" id="UP000663864">
    <property type="component" value="Unassembled WGS sequence"/>
</dbReference>
<keyword evidence="2" id="KW-0732">Signal</keyword>
<evidence type="ECO:0000256" key="1">
    <source>
        <dbReference type="SAM" id="Phobius"/>
    </source>
</evidence>
<gene>
    <name evidence="4" type="ORF">JBS370_LOCUS19149</name>
    <name evidence="3" type="ORF">ZHD862_LOCUS1906</name>
</gene>
<keyword evidence="1" id="KW-0812">Transmembrane</keyword>
<evidence type="ECO:0000313" key="4">
    <source>
        <dbReference type="EMBL" id="CAF3868135.1"/>
    </source>
</evidence>
<evidence type="ECO:0000256" key="2">
    <source>
        <dbReference type="SAM" id="SignalP"/>
    </source>
</evidence>
<evidence type="ECO:0000313" key="5">
    <source>
        <dbReference type="Proteomes" id="UP000663836"/>
    </source>
</evidence>
<name>A0A819FQP4_9BILA</name>
<organism evidence="4 5">
    <name type="scientific">Rotaria sordida</name>
    <dbReference type="NCBI Taxonomy" id="392033"/>
    <lineage>
        <taxon>Eukaryota</taxon>
        <taxon>Metazoa</taxon>
        <taxon>Spiralia</taxon>
        <taxon>Gnathifera</taxon>
        <taxon>Rotifera</taxon>
        <taxon>Eurotatoria</taxon>
        <taxon>Bdelloidea</taxon>
        <taxon>Philodinida</taxon>
        <taxon>Philodinidae</taxon>
        <taxon>Rotaria</taxon>
    </lineage>
</organism>
<reference evidence="4" key="1">
    <citation type="submission" date="2021-02" db="EMBL/GenBank/DDBJ databases">
        <authorList>
            <person name="Nowell W R."/>
        </authorList>
    </citation>
    <scope>NUCLEOTIDE SEQUENCE</scope>
</reference>
<keyword evidence="1" id="KW-0472">Membrane</keyword>
<dbReference type="EMBL" id="CAJNOT010000035">
    <property type="protein sequence ID" value="CAF0790960.1"/>
    <property type="molecule type" value="Genomic_DNA"/>
</dbReference>
<proteinExistence type="predicted"/>
<feature type="chain" id="PRO_5036235143" evidence="2">
    <location>
        <begin position="20"/>
        <end position="191"/>
    </location>
</feature>
<keyword evidence="1" id="KW-1133">Transmembrane helix</keyword>
<comment type="caution">
    <text evidence="4">The sequence shown here is derived from an EMBL/GenBank/DDBJ whole genome shotgun (WGS) entry which is preliminary data.</text>
</comment>
<evidence type="ECO:0000313" key="3">
    <source>
        <dbReference type="EMBL" id="CAF0790960.1"/>
    </source>
</evidence>
<protein>
    <submittedName>
        <fullName evidence="4">Uncharacterized protein</fullName>
    </submittedName>
</protein>
<dbReference type="AlphaFoldDB" id="A0A819FQP4"/>
<dbReference type="EMBL" id="CAJOBD010002255">
    <property type="protein sequence ID" value="CAF3868135.1"/>
    <property type="molecule type" value="Genomic_DNA"/>
</dbReference>
<accession>A0A819FQP4</accession>
<sequence length="191" mass="22282">MMKVFFIFFAAIFLPICTSRCEYGCTCYNDDTCEYYCSNHICQNQIPLWKKCSGYYTHPRECGTVSYCDPYSNYTCQLQKNYGERCTLSYSCLSEYCNYRTNTCQSKDTPSDWLIPIVLPSVLVVSLIMIFFILIIARRQRRRRLAYYQSPYVVLPPDTCYSYQNSCMVTESSPPPYPGTISPQLPKTYQN</sequence>
<feature type="transmembrane region" description="Helical" evidence="1">
    <location>
        <begin position="113"/>
        <end position="137"/>
    </location>
</feature>